<dbReference type="GO" id="GO:0005992">
    <property type="term" value="P:trehalose biosynthetic process"/>
    <property type="evidence" value="ECO:0007669"/>
    <property type="project" value="InterPro"/>
</dbReference>
<reference evidence="3 5" key="2">
    <citation type="submission" date="2020-08" db="EMBL/GenBank/DDBJ databases">
        <title>Genomic Encyclopedia of Type Strains, Phase III (KMG-III): the genomes of soil and plant-associated and newly described type strains.</title>
        <authorList>
            <person name="Whitman W."/>
        </authorList>
    </citation>
    <scope>NUCLEOTIDE SEQUENCE [LARGE SCALE GENOMIC DNA]</scope>
    <source>
        <strain evidence="3 5">CECT 8088</strain>
    </source>
</reference>
<gene>
    <name evidence="3" type="ORF">FHR90_002038</name>
    <name evidence="4" type="ORF">HUK83_09945</name>
</gene>
<dbReference type="Proteomes" id="UP000557688">
    <property type="component" value="Unassembled WGS sequence"/>
</dbReference>
<dbReference type="SUPFAM" id="SSF53756">
    <property type="entry name" value="UDP-Glycosyltransferase/glycogen phosphorylase"/>
    <property type="match status" value="1"/>
</dbReference>
<dbReference type="EMBL" id="JACHXV010000006">
    <property type="protein sequence ID" value="MBB3174202.1"/>
    <property type="molecule type" value="Genomic_DNA"/>
</dbReference>
<dbReference type="Pfam" id="PF00982">
    <property type="entry name" value="Glyco_transf_20"/>
    <property type="match status" value="1"/>
</dbReference>
<dbReference type="InterPro" id="IPR001830">
    <property type="entry name" value="Glyco_trans_20"/>
</dbReference>
<organism evidence="3 5">
    <name type="scientific">Endobacter medicaginis</name>
    <dbReference type="NCBI Taxonomy" id="1181271"/>
    <lineage>
        <taxon>Bacteria</taxon>
        <taxon>Pseudomonadati</taxon>
        <taxon>Pseudomonadota</taxon>
        <taxon>Alphaproteobacteria</taxon>
        <taxon>Acetobacterales</taxon>
        <taxon>Acetobacteraceae</taxon>
        <taxon>Endobacter</taxon>
    </lineage>
</organism>
<evidence type="ECO:0000313" key="4">
    <source>
        <dbReference type="EMBL" id="NVN30649.1"/>
    </source>
</evidence>
<dbReference type="PANTHER" id="PTHR10788">
    <property type="entry name" value="TREHALOSE-6-PHOSPHATE SYNTHASE"/>
    <property type="match status" value="1"/>
</dbReference>
<keyword evidence="3" id="KW-0328">Glycosyltransferase</keyword>
<dbReference type="PANTHER" id="PTHR10788:SF106">
    <property type="entry name" value="BCDNA.GH08860"/>
    <property type="match status" value="1"/>
</dbReference>
<evidence type="ECO:0000313" key="6">
    <source>
        <dbReference type="Proteomes" id="UP000565205"/>
    </source>
</evidence>
<keyword evidence="5" id="KW-1185">Reference proteome</keyword>
<sequence>MNRLVVVSNRVTIPSAGAKAGGLAVALNELMERQGGLWFGWSGRASDDAASTSKPAIVDHGSVQYATVDLTHEEYRRYYTDFSNGTLWPLMHSLTEQMHFDRRSLAAYRAVNERLSDILLPLLRPDDAIWIHDYHLLAMPAALRARGVTAPIGFFLHTPFPSPDILSSVPDAAVIIRDLLSADLIGFQTANDAENFAASAHRIAGATRLPGGSLRIAGRDIRVGAFPVEIDPQEFARTAETASHNSDTQRLRRSLDGQSLILGVDRMDPTKGLRHRLAGYRRLLETRPALRRAMTFVQIAAESRQEVDNYQYLREDLDRMSGSINSTFGEADWLPLRLTARGGSRDTIAGYMREARIGLVTPLRDGMNLVAKEYVAAQNPDDPGVLILSKFAGAARQLGAALLVNPVDADEIADALDNALRMSRPERQDRWMALWETIKDTSALGWGRSFVNALADSGESQGGRVQRPGDLSPATFPNVGSKAADRRGAELRLVPPTSLSVN</sequence>
<evidence type="ECO:0000313" key="5">
    <source>
        <dbReference type="Proteomes" id="UP000557688"/>
    </source>
</evidence>
<feature type="region of interest" description="Disordered" evidence="2">
    <location>
        <begin position="457"/>
        <end position="502"/>
    </location>
</feature>
<keyword evidence="3" id="KW-0808">Transferase</keyword>
<dbReference type="EC" id="2.4.1.15" evidence="3"/>
<comment type="caution">
    <text evidence="3">The sequence shown here is derived from an EMBL/GenBank/DDBJ whole genome shotgun (WGS) entry which is preliminary data.</text>
</comment>
<evidence type="ECO:0000256" key="2">
    <source>
        <dbReference type="SAM" id="MobiDB-lite"/>
    </source>
</evidence>
<dbReference type="CDD" id="cd03788">
    <property type="entry name" value="GT20_TPS"/>
    <property type="match status" value="1"/>
</dbReference>
<proteinExistence type="inferred from homology"/>
<accession>A0A839V3Q0</accession>
<dbReference type="EMBL" id="JABXXQ010000191">
    <property type="protein sequence ID" value="NVN30649.1"/>
    <property type="molecule type" value="Genomic_DNA"/>
</dbReference>
<comment type="similarity">
    <text evidence="1">Belongs to the glycosyltransferase 20 family.</text>
</comment>
<reference evidence="4 6" key="1">
    <citation type="submission" date="2020-06" db="EMBL/GenBank/DDBJ databases">
        <title>Description of novel acetic acid bacteria.</title>
        <authorList>
            <person name="Sombolestani A."/>
        </authorList>
    </citation>
    <scope>NUCLEOTIDE SEQUENCE [LARGE SCALE GENOMIC DNA]</scope>
    <source>
        <strain evidence="4 6">LMG 26838</strain>
    </source>
</reference>
<dbReference type="AlphaFoldDB" id="A0A839V3Q0"/>
<protein>
    <submittedName>
        <fullName evidence="3 4">Trehalose-6-phosphate synthase</fullName>
        <ecNumber evidence="3">2.4.1.15</ecNumber>
    </submittedName>
</protein>
<dbReference type="Proteomes" id="UP000565205">
    <property type="component" value="Unassembled WGS sequence"/>
</dbReference>
<dbReference type="Gene3D" id="3.40.50.2000">
    <property type="entry name" value="Glycogen Phosphorylase B"/>
    <property type="match status" value="2"/>
</dbReference>
<evidence type="ECO:0000313" key="3">
    <source>
        <dbReference type="EMBL" id="MBB3174202.1"/>
    </source>
</evidence>
<dbReference type="RefSeq" id="WP_176624357.1">
    <property type="nucleotide sequence ID" value="NZ_JABXXQ010000191.1"/>
</dbReference>
<evidence type="ECO:0000256" key="1">
    <source>
        <dbReference type="ARBA" id="ARBA00008799"/>
    </source>
</evidence>
<name>A0A839V3Q0_9PROT</name>
<dbReference type="GO" id="GO:0003825">
    <property type="term" value="F:alpha,alpha-trehalose-phosphate synthase (UDP-forming) activity"/>
    <property type="evidence" value="ECO:0007669"/>
    <property type="project" value="UniProtKB-EC"/>
</dbReference>